<name>A0ACC0TS77_9AGAM</name>
<dbReference type="Proteomes" id="UP001207468">
    <property type="component" value="Unassembled WGS sequence"/>
</dbReference>
<protein>
    <submittedName>
        <fullName evidence="1">Uncharacterized protein</fullName>
    </submittedName>
</protein>
<comment type="caution">
    <text evidence="1">The sequence shown here is derived from an EMBL/GenBank/DDBJ whole genome shotgun (WGS) entry which is preliminary data.</text>
</comment>
<keyword evidence="2" id="KW-1185">Reference proteome</keyword>
<sequence>MTTISTPTGTTSLLSSLQGLAQATKELSNTQLPTPLQRDTSPEANVIRSTSTESNSKSLYGMGMGQVLPIETC</sequence>
<evidence type="ECO:0000313" key="2">
    <source>
        <dbReference type="Proteomes" id="UP001207468"/>
    </source>
</evidence>
<dbReference type="EMBL" id="JAGFNK010000780">
    <property type="protein sequence ID" value="KAI9440207.1"/>
    <property type="molecule type" value="Genomic_DNA"/>
</dbReference>
<evidence type="ECO:0000313" key="1">
    <source>
        <dbReference type="EMBL" id="KAI9440207.1"/>
    </source>
</evidence>
<gene>
    <name evidence="1" type="ORF">F5148DRAFT_1379995</name>
</gene>
<proteinExistence type="predicted"/>
<accession>A0ACC0TS77</accession>
<organism evidence="1 2">
    <name type="scientific">Russula earlei</name>
    <dbReference type="NCBI Taxonomy" id="71964"/>
    <lineage>
        <taxon>Eukaryota</taxon>
        <taxon>Fungi</taxon>
        <taxon>Dikarya</taxon>
        <taxon>Basidiomycota</taxon>
        <taxon>Agaricomycotina</taxon>
        <taxon>Agaricomycetes</taxon>
        <taxon>Russulales</taxon>
        <taxon>Russulaceae</taxon>
        <taxon>Russula</taxon>
    </lineage>
</organism>
<reference evidence="1" key="1">
    <citation type="submission" date="2021-03" db="EMBL/GenBank/DDBJ databases">
        <title>Evolutionary priming and transition to the ectomycorrhizal habit in an iconic lineage of mushroom-forming fungi: is preadaptation a requirement?</title>
        <authorList>
            <consortium name="DOE Joint Genome Institute"/>
            <person name="Looney B.P."/>
            <person name="Miyauchi S."/>
            <person name="Morin E."/>
            <person name="Drula E."/>
            <person name="Courty P.E."/>
            <person name="Chicoki N."/>
            <person name="Fauchery L."/>
            <person name="Kohler A."/>
            <person name="Kuo A."/>
            <person name="LaButti K."/>
            <person name="Pangilinan J."/>
            <person name="Lipzen A."/>
            <person name="Riley R."/>
            <person name="Andreopoulos W."/>
            <person name="He G."/>
            <person name="Johnson J."/>
            <person name="Barry K.W."/>
            <person name="Grigoriev I.V."/>
            <person name="Nagy L."/>
            <person name="Hibbett D."/>
            <person name="Henrissat B."/>
            <person name="Matheny P.B."/>
            <person name="Labbe J."/>
            <person name="Martin A.F."/>
        </authorList>
    </citation>
    <scope>NUCLEOTIDE SEQUENCE</scope>
    <source>
        <strain evidence="1">BPL698</strain>
    </source>
</reference>